<evidence type="ECO:0000256" key="2">
    <source>
        <dbReference type="ARBA" id="ARBA00023315"/>
    </source>
</evidence>
<dbReference type="Pfam" id="PF02458">
    <property type="entry name" value="Transferase"/>
    <property type="match status" value="1"/>
</dbReference>
<evidence type="ECO:0000259" key="3">
    <source>
        <dbReference type="Pfam" id="PF22664"/>
    </source>
</evidence>
<dbReference type="Gene3D" id="3.30.559.10">
    <property type="entry name" value="Chloramphenicol acetyltransferase-like domain"/>
    <property type="match status" value="2"/>
</dbReference>
<sequence>MANTAFSEQLSSLDLAMSRTYIRVLLVFENAIPTPQITQRLQCGLQRLSKQVPWIPGRVVPKPTTQDGVSSLEIQWSANNSPTLLDKGTIAISCKCTSSNGMPTEAIPRDVWPVPSVIDDALFTTGAPVFSASIFSFADHGMGLCVCMHHNAVDATGFSEIVRLWSRNIADPLHPEYSKTPPTIPASLPSCTSKLFTISTHWINILKELPQKHTSQAPTTNTVLCALIWTTITRVRMQTNPSLQNKTSRLATAVTGRNRIGTNFSTPRSPFFANTVLYSQSEFPANALSTADETPVHALARICDTIAHSQSHSVIDSRHIAEVCSLIDRVDDYRSLFPGWDLFGSRDVTITSWADLGLYEMDFGGGIGKPGFVRLPCVEADGVVVVLPRKRGAEREGLEVVVMLRRDCMQGLERDGMWRVLGSGG</sequence>
<dbReference type="OrthoDB" id="1862401at2759"/>
<dbReference type="AlphaFoldDB" id="A0A319E0H5"/>
<accession>A0A319E0H5</accession>
<protein>
    <recommendedName>
        <fullName evidence="3">Trichothecene 3-O-acetyltransferase-like N-terminal domain-containing protein</fullName>
    </recommendedName>
</protein>
<dbReference type="Proteomes" id="UP000247810">
    <property type="component" value="Unassembled WGS sequence"/>
</dbReference>
<evidence type="ECO:0000256" key="1">
    <source>
        <dbReference type="ARBA" id="ARBA00022679"/>
    </source>
</evidence>
<dbReference type="EMBL" id="KZ825881">
    <property type="protein sequence ID" value="PYH93988.1"/>
    <property type="molecule type" value="Genomic_DNA"/>
</dbReference>
<dbReference type="InterPro" id="IPR054710">
    <property type="entry name" value="Tri101-like_N"/>
</dbReference>
<dbReference type="InterPro" id="IPR050317">
    <property type="entry name" value="Plant_Fungal_Acyltransferase"/>
</dbReference>
<feature type="non-terminal residue" evidence="4">
    <location>
        <position position="425"/>
    </location>
</feature>
<organism evidence="4 5">
    <name type="scientific">Aspergillus ellipticus CBS 707.79</name>
    <dbReference type="NCBI Taxonomy" id="1448320"/>
    <lineage>
        <taxon>Eukaryota</taxon>
        <taxon>Fungi</taxon>
        <taxon>Dikarya</taxon>
        <taxon>Ascomycota</taxon>
        <taxon>Pezizomycotina</taxon>
        <taxon>Eurotiomycetes</taxon>
        <taxon>Eurotiomycetidae</taxon>
        <taxon>Eurotiales</taxon>
        <taxon>Aspergillaceae</taxon>
        <taxon>Aspergillus</taxon>
        <taxon>Aspergillus subgen. Circumdati</taxon>
    </lineage>
</organism>
<dbReference type="GO" id="GO:0016747">
    <property type="term" value="F:acyltransferase activity, transferring groups other than amino-acyl groups"/>
    <property type="evidence" value="ECO:0007669"/>
    <property type="project" value="TreeGrafter"/>
</dbReference>
<keyword evidence="5" id="KW-1185">Reference proteome</keyword>
<evidence type="ECO:0000313" key="5">
    <source>
        <dbReference type="Proteomes" id="UP000247810"/>
    </source>
</evidence>
<reference evidence="4 5" key="1">
    <citation type="submission" date="2018-02" db="EMBL/GenBank/DDBJ databases">
        <title>The genomes of Aspergillus section Nigri reveals drivers in fungal speciation.</title>
        <authorList>
            <consortium name="DOE Joint Genome Institute"/>
            <person name="Vesth T.C."/>
            <person name="Nybo J."/>
            <person name="Theobald S."/>
            <person name="Brandl J."/>
            <person name="Frisvad J.C."/>
            <person name="Nielsen K.F."/>
            <person name="Lyhne E.K."/>
            <person name="Kogle M.E."/>
            <person name="Kuo A."/>
            <person name="Riley R."/>
            <person name="Clum A."/>
            <person name="Nolan M."/>
            <person name="Lipzen A."/>
            <person name="Salamov A."/>
            <person name="Henrissat B."/>
            <person name="Wiebenga A."/>
            <person name="De vries R.P."/>
            <person name="Grigoriev I.V."/>
            <person name="Mortensen U.H."/>
            <person name="Andersen M.R."/>
            <person name="Baker S.E."/>
        </authorList>
    </citation>
    <scope>NUCLEOTIDE SEQUENCE [LARGE SCALE GENOMIC DNA]</scope>
    <source>
        <strain evidence="4 5">CBS 707.79</strain>
    </source>
</reference>
<proteinExistence type="predicted"/>
<dbReference type="Pfam" id="PF22664">
    <property type="entry name" value="TRI-like_N"/>
    <property type="match status" value="1"/>
</dbReference>
<keyword evidence="2" id="KW-0012">Acyltransferase</keyword>
<gene>
    <name evidence="4" type="ORF">BO71DRAFT_354145</name>
</gene>
<dbReference type="InterPro" id="IPR023213">
    <property type="entry name" value="CAT-like_dom_sf"/>
</dbReference>
<name>A0A319E0H5_9EURO</name>
<dbReference type="PANTHER" id="PTHR31642:SF310">
    <property type="entry name" value="FATTY ALCOHOL:CAFFEOYL-COA ACYLTRANSFERASE"/>
    <property type="match status" value="1"/>
</dbReference>
<evidence type="ECO:0000313" key="4">
    <source>
        <dbReference type="EMBL" id="PYH93988.1"/>
    </source>
</evidence>
<dbReference type="VEuPathDB" id="FungiDB:BO71DRAFT_354145"/>
<dbReference type="PANTHER" id="PTHR31642">
    <property type="entry name" value="TRICHOTHECENE 3-O-ACETYLTRANSFERASE"/>
    <property type="match status" value="1"/>
</dbReference>
<feature type="domain" description="Trichothecene 3-O-acetyltransferase-like N-terminal" evidence="3">
    <location>
        <begin position="22"/>
        <end position="167"/>
    </location>
</feature>
<keyword evidence="1" id="KW-0808">Transferase</keyword>
<dbReference type="STRING" id="1448320.A0A319E0H5"/>